<feature type="compositionally biased region" description="Low complexity" evidence="1">
    <location>
        <begin position="71"/>
        <end position="85"/>
    </location>
</feature>
<sequence>MPTIDGELKRFLRDFTWQVHVPRRLQDKHRRVRLAQEELNRAGRSDGGTVRDIQRLTGIDDTPRVLSATRPVTSSSLGSSPPLVSARVKPFPVPRCSSKDRGLRARSARRAGRTSAVIWSRPDPNNTPWSRNCRPGARSSPDGPLTVALGAG</sequence>
<evidence type="ECO:0000313" key="2">
    <source>
        <dbReference type="EMBL" id="GAA5215603.1"/>
    </source>
</evidence>
<name>A0ABP9TBR8_9ACTN</name>
<proteinExistence type="predicted"/>
<evidence type="ECO:0000256" key="1">
    <source>
        <dbReference type="SAM" id="MobiDB-lite"/>
    </source>
</evidence>
<reference evidence="3" key="1">
    <citation type="journal article" date="2019" name="Int. J. Syst. Evol. Microbiol.">
        <title>The Global Catalogue of Microorganisms (GCM) 10K type strain sequencing project: providing services to taxonomists for standard genome sequencing and annotation.</title>
        <authorList>
            <consortium name="The Broad Institute Genomics Platform"/>
            <consortium name="The Broad Institute Genome Sequencing Center for Infectious Disease"/>
            <person name="Wu L."/>
            <person name="Ma J."/>
        </authorList>
    </citation>
    <scope>NUCLEOTIDE SEQUENCE [LARGE SCALE GENOMIC DNA]</scope>
    <source>
        <strain evidence="3">JCM 18306</strain>
    </source>
</reference>
<keyword evidence="3" id="KW-1185">Reference proteome</keyword>
<feature type="region of interest" description="Disordered" evidence="1">
    <location>
        <begin position="61"/>
        <end position="152"/>
    </location>
</feature>
<evidence type="ECO:0008006" key="4">
    <source>
        <dbReference type="Google" id="ProtNLM"/>
    </source>
</evidence>
<dbReference type="Proteomes" id="UP001499878">
    <property type="component" value="Unassembled WGS sequence"/>
</dbReference>
<organism evidence="2 3">
    <name type="scientific">Streptomyces thinghirensis</name>
    <dbReference type="NCBI Taxonomy" id="551547"/>
    <lineage>
        <taxon>Bacteria</taxon>
        <taxon>Bacillati</taxon>
        <taxon>Actinomycetota</taxon>
        <taxon>Actinomycetes</taxon>
        <taxon>Kitasatosporales</taxon>
        <taxon>Streptomycetaceae</taxon>
        <taxon>Streptomyces</taxon>
    </lineage>
</organism>
<protein>
    <recommendedName>
        <fullName evidence="4">Transposase</fullName>
    </recommendedName>
</protein>
<gene>
    <name evidence="2" type="ORF">GCM10023323_65310</name>
</gene>
<comment type="caution">
    <text evidence="2">The sequence shown here is derived from an EMBL/GenBank/DDBJ whole genome shotgun (WGS) entry which is preliminary data.</text>
</comment>
<dbReference type="EMBL" id="BAABJR010000022">
    <property type="protein sequence ID" value="GAA5215603.1"/>
    <property type="molecule type" value="Genomic_DNA"/>
</dbReference>
<accession>A0ABP9TBR8</accession>
<dbReference type="RefSeq" id="WP_345636709.1">
    <property type="nucleotide sequence ID" value="NZ_BAABJR010000022.1"/>
</dbReference>
<evidence type="ECO:0000313" key="3">
    <source>
        <dbReference type="Proteomes" id="UP001499878"/>
    </source>
</evidence>